<organism evidence="3 4">
    <name type="scientific">Coprinellus micaceus</name>
    <name type="common">Glistening ink-cap mushroom</name>
    <name type="synonym">Coprinus micaceus</name>
    <dbReference type="NCBI Taxonomy" id="71717"/>
    <lineage>
        <taxon>Eukaryota</taxon>
        <taxon>Fungi</taxon>
        <taxon>Dikarya</taxon>
        <taxon>Basidiomycota</taxon>
        <taxon>Agaricomycotina</taxon>
        <taxon>Agaricomycetes</taxon>
        <taxon>Agaricomycetidae</taxon>
        <taxon>Agaricales</taxon>
        <taxon>Agaricineae</taxon>
        <taxon>Psathyrellaceae</taxon>
        <taxon>Coprinellus</taxon>
    </lineage>
</organism>
<keyword evidence="4" id="KW-1185">Reference proteome</keyword>
<name>A0A4Y7SQB8_COPMI</name>
<evidence type="ECO:0000313" key="3">
    <source>
        <dbReference type="EMBL" id="TEB23824.1"/>
    </source>
</evidence>
<accession>A0A4Y7SQB8</accession>
<evidence type="ECO:0000256" key="1">
    <source>
        <dbReference type="SAM" id="MobiDB-lite"/>
    </source>
</evidence>
<keyword evidence="2" id="KW-0732">Signal</keyword>
<evidence type="ECO:0000313" key="4">
    <source>
        <dbReference type="Proteomes" id="UP000298030"/>
    </source>
</evidence>
<feature type="signal peptide" evidence="2">
    <location>
        <begin position="1"/>
        <end position="23"/>
    </location>
</feature>
<reference evidence="3 4" key="1">
    <citation type="journal article" date="2019" name="Nat. Ecol. Evol.">
        <title>Megaphylogeny resolves global patterns of mushroom evolution.</title>
        <authorList>
            <person name="Varga T."/>
            <person name="Krizsan K."/>
            <person name="Foldi C."/>
            <person name="Dima B."/>
            <person name="Sanchez-Garcia M."/>
            <person name="Sanchez-Ramirez S."/>
            <person name="Szollosi G.J."/>
            <person name="Szarkandi J.G."/>
            <person name="Papp V."/>
            <person name="Albert L."/>
            <person name="Andreopoulos W."/>
            <person name="Angelini C."/>
            <person name="Antonin V."/>
            <person name="Barry K.W."/>
            <person name="Bougher N.L."/>
            <person name="Buchanan P."/>
            <person name="Buyck B."/>
            <person name="Bense V."/>
            <person name="Catcheside P."/>
            <person name="Chovatia M."/>
            <person name="Cooper J."/>
            <person name="Damon W."/>
            <person name="Desjardin D."/>
            <person name="Finy P."/>
            <person name="Geml J."/>
            <person name="Haridas S."/>
            <person name="Hughes K."/>
            <person name="Justo A."/>
            <person name="Karasinski D."/>
            <person name="Kautmanova I."/>
            <person name="Kiss B."/>
            <person name="Kocsube S."/>
            <person name="Kotiranta H."/>
            <person name="LaButti K.M."/>
            <person name="Lechner B.E."/>
            <person name="Liimatainen K."/>
            <person name="Lipzen A."/>
            <person name="Lukacs Z."/>
            <person name="Mihaltcheva S."/>
            <person name="Morgado L.N."/>
            <person name="Niskanen T."/>
            <person name="Noordeloos M.E."/>
            <person name="Ohm R.A."/>
            <person name="Ortiz-Santana B."/>
            <person name="Ovrebo C."/>
            <person name="Racz N."/>
            <person name="Riley R."/>
            <person name="Savchenko A."/>
            <person name="Shiryaev A."/>
            <person name="Soop K."/>
            <person name="Spirin V."/>
            <person name="Szebenyi C."/>
            <person name="Tomsovsky M."/>
            <person name="Tulloss R.E."/>
            <person name="Uehling J."/>
            <person name="Grigoriev I.V."/>
            <person name="Vagvolgyi C."/>
            <person name="Papp T."/>
            <person name="Martin F.M."/>
            <person name="Miettinen O."/>
            <person name="Hibbett D.S."/>
            <person name="Nagy L.G."/>
        </authorList>
    </citation>
    <scope>NUCLEOTIDE SEQUENCE [LARGE SCALE GENOMIC DNA]</scope>
    <source>
        <strain evidence="3 4">FP101781</strain>
    </source>
</reference>
<feature type="chain" id="PRO_5021497811" evidence="2">
    <location>
        <begin position="24"/>
        <end position="206"/>
    </location>
</feature>
<proteinExistence type="predicted"/>
<feature type="compositionally biased region" description="Basic and acidic residues" evidence="1">
    <location>
        <begin position="160"/>
        <end position="182"/>
    </location>
</feature>
<dbReference type="Proteomes" id="UP000298030">
    <property type="component" value="Unassembled WGS sequence"/>
</dbReference>
<comment type="caution">
    <text evidence="3">The sequence shown here is derived from an EMBL/GenBank/DDBJ whole genome shotgun (WGS) entry which is preliminary data.</text>
</comment>
<protein>
    <submittedName>
        <fullName evidence="3">Uncharacterized protein</fullName>
    </submittedName>
</protein>
<dbReference type="AlphaFoldDB" id="A0A4Y7SQB8"/>
<gene>
    <name evidence="3" type="ORF">FA13DRAFT_1715068</name>
</gene>
<feature type="region of interest" description="Disordered" evidence="1">
    <location>
        <begin position="152"/>
        <end position="206"/>
    </location>
</feature>
<evidence type="ECO:0000256" key="2">
    <source>
        <dbReference type="SAM" id="SignalP"/>
    </source>
</evidence>
<dbReference type="EMBL" id="QPFP01000073">
    <property type="protein sequence ID" value="TEB23824.1"/>
    <property type="molecule type" value="Genomic_DNA"/>
</dbReference>
<sequence>MANTQAWALSRLAASLCAEIVEAELMLGLQPADEFDSQAVQIPRRSTRIYRVGVEGEIVFSTFSTSVLFLSPLECKALVKSPKSSNMSEPVDHFADEQTKPTFYKNLSDFPGSSWIPDGVVPTFMWEVYPGSWTGGGDPRMWRTNEPASCKIGVSTGELPNHDKAGVLKRLSDRKNPERTSQDKTVTSRGSWEAPSGGTIRARSLG</sequence>